<keyword evidence="8" id="KW-0378">Hydrolase</keyword>
<keyword evidence="7 15" id="KW-0812">Transmembrane</keyword>
<dbReference type="GO" id="GO:0071972">
    <property type="term" value="F:peptidoglycan L,D-transpeptidase activity"/>
    <property type="evidence" value="ECO:0007669"/>
    <property type="project" value="TreeGrafter"/>
</dbReference>
<dbReference type="GO" id="GO:0071555">
    <property type="term" value="P:cell wall organization"/>
    <property type="evidence" value="ECO:0007669"/>
    <property type="project" value="UniProtKB-KW"/>
</dbReference>
<keyword evidence="6" id="KW-0645">Protease</keyword>
<evidence type="ECO:0000256" key="10">
    <source>
        <dbReference type="ARBA" id="ARBA00022984"/>
    </source>
</evidence>
<dbReference type="EMBL" id="BMMN01000008">
    <property type="protein sequence ID" value="GGO20134.1"/>
    <property type="molecule type" value="Genomic_DNA"/>
</dbReference>
<sequence>MRRSVGRPPLVRGRTRPQSRLTLVFVVVTALMLTLLGRLWYLQIVTGPSYVRAATESRARSVVLPPVRGQILDVRGRPLVANETKPQVSVDYMALIHQPDGGKDVLTRLARALGRPYQEIADRARLCAGDMPRPCWPGSPYQPIVVADDVSVRTALWIAERQDEFPGVSTALRPVRTYPLGSAAAHVLGYLQPPSPDDPAGGPELIGRDGLEAQYDRELAGRTGIREVAVDSTGKVTGLIREEAAVAGDTLVTSIDARIQELAERALARAVTAARKRGEPADSGAVVVLEAKTGRVTAIADYPSYDPGVWTGGISQHDYEDLPLVSAAVQGQWPPGSTWKVTSTAAAAKAGYSLRASYDCPGGYTIGGRVFHNFESAELGRMDMHRALVVSCDTIFYRFAEKMWQRDGGLKPVKHPKDPMQAMAGEFGFGTPTGVDLPHEAQGRVPGRAWKKANWERTKADSCRRAKTGYPEMSDRKRAAYLRALAADNCGSGGVWWAGDAANFSIGQGDVLVTPLQLARGYAALANGGTVFSPRIGKRVVRPDGAVVRAITPPVAGKIDVSRKTLRFIRDSLADVPRTGTAAGAFEGYPFGRLPVAGKTGTAEAYGRQDTSWFASFGPVNKPKYVVVVVVSQGGTGAATAAPAARDIWEGIAALTHDAKKHDEKKHDKKSKKDKKDGGRTRSASLPPVAFAGAGGAR</sequence>
<feature type="domain" description="Penicillin-binding protein transpeptidase" evidence="16">
    <location>
        <begin position="284"/>
        <end position="649"/>
    </location>
</feature>
<keyword evidence="4" id="KW-1003">Cell membrane</keyword>
<keyword evidence="11 15" id="KW-1133">Transmembrane helix</keyword>
<accession>A0A8H9LBL0</accession>
<dbReference type="SUPFAM" id="SSF56519">
    <property type="entry name" value="Penicillin binding protein dimerisation domain"/>
    <property type="match status" value="1"/>
</dbReference>
<dbReference type="GO" id="GO:0005886">
    <property type="term" value="C:plasma membrane"/>
    <property type="evidence" value="ECO:0007669"/>
    <property type="project" value="UniProtKB-SubCell"/>
</dbReference>
<evidence type="ECO:0000256" key="14">
    <source>
        <dbReference type="SAM" id="MobiDB-lite"/>
    </source>
</evidence>
<dbReference type="GO" id="GO:0009002">
    <property type="term" value="F:serine-type D-Ala-D-Ala carboxypeptidase activity"/>
    <property type="evidence" value="ECO:0007669"/>
    <property type="project" value="InterPro"/>
</dbReference>
<evidence type="ECO:0000256" key="6">
    <source>
        <dbReference type="ARBA" id="ARBA00022670"/>
    </source>
</evidence>
<dbReference type="PANTHER" id="PTHR30627">
    <property type="entry name" value="PEPTIDOGLYCAN D,D-TRANSPEPTIDASE"/>
    <property type="match status" value="1"/>
</dbReference>
<dbReference type="Gene3D" id="3.90.1310.10">
    <property type="entry name" value="Penicillin-binding protein 2a (Domain 2)"/>
    <property type="match status" value="1"/>
</dbReference>
<evidence type="ECO:0000259" key="16">
    <source>
        <dbReference type="Pfam" id="PF00905"/>
    </source>
</evidence>
<dbReference type="PANTHER" id="PTHR30627:SF2">
    <property type="entry name" value="PEPTIDOGLYCAN D,D-TRANSPEPTIDASE MRDA"/>
    <property type="match status" value="1"/>
</dbReference>
<evidence type="ECO:0000256" key="1">
    <source>
        <dbReference type="ARBA" id="ARBA00004167"/>
    </source>
</evidence>
<reference evidence="18" key="1">
    <citation type="journal article" date="2014" name="Int. J. Syst. Evol. Microbiol.">
        <title>Complete genome sequence of Corynebacterium casei LMG S-19264T (=DSM 44701T), isolated from a smear-ripened cheese.</title>
        <authorList>
            <consortium name="US DOE Joint Genome Institute (JGI-PGF)"/>
            <person name="Walter F."/>
            <person name="Albersmeier A."/>
            <person name="Kalinowski J."/>
            <person name="Ruckert C."/>
        </authorList>
    </citation>
    <scope>NUCLEOTIDE SEQUENCE</scope>
    <source>
        <strain evidence="18">CGMCC 4.7138</strain>
    </source>
</reference>
<dbReference type="GO" id="GO:0008658">
    <property type="term" value="F:penicillin binding"/>
    <property type="evidence" value="ECO:0007669"/>
    <property type="project" value="InterPro"/>
</dbReference>
<comment type="caution">
    <text evidence="18">The sequence shown here is derived from an EMBL/GenBank/DDBJ whole genome shotgun (WGS) entry which is preliminary data.</text>
</comment>
<dbReference type="Proteomes" id="UP000653480">
    <property type="component" value="Unassembled WGS sequence"/>
</dbReference>
<dbReference type="AlphaFoldDB" id="A0A8H9LBL0"/>
<feature type="compositionally biased region" description="Basic and acidic residues" evidence="14">
    <location>
        <begin position="657"/>
        <end position="666"/>
    </location>
</feature>
<evidence type="ECO:0000313" key="19">
    <source>
        <dbReference type="Proteomes" id="UP000653480"/>
    </source>
</evidence>
<dbReference type="Pfam" id="PF00905">
    <property type="entry name" value="Transpeptidase"/>
    <property type="match status" value="1"/>
</dbReference>
<evidence type="ECO:0000256" key="15">
    <source>
        <dbReference type="SAM" id="Phobius"/>
    </source>
</evidence>
<keyword evidence="13" id="KW-0961">Cell wall biogenesis/degradation</keyword>
<dbReference type="InterPro" id="IPR001460">
    <property type="entry name" value="PCN-bd_Tpept"/>
</dbReference>
<evidence type="ECO:0000256" key="11">
    <source>
        <dbReference type="ARBA" id="ARBA00022989"/>
    </source>
</evidence>
<dbReference type="Gene3D" id="3.40.710.10">
    <property type="entry name" value="DD-peptidase/beta-lactamase superfamily"/>
    <property type="match status" value="1"/>
</dbReference>
<proteinExistence type="inferred from homology"/>
<keyword evidence="19" id="KW-1185">Reference proteome</keyword>
<evidence type="ECO:0000256" key="9">
    <source>
        <dbReference type="ARBA" id="ARBA00022960"/>
    </source>
</evidence>
<dbReference type="Pfam" id="PF03717">
    <property type="entry name" value="PBP_dimer"/>
    <property type="match status" value="1"/>
</dbReference>
<protein>
    <submittedName>
        <fullName evidence="18">Penicillin-binding protein 2</fullName>
    </submittedName>
</protein>
<evidence type="ECO:0000256" key="2">
    <source>
        <dbReference type="ARBA" id="ARBA00004236"/>
    </source>
</evidence>
<evidence type="ECO:0000256" key="5">
    <source>
        <dbReference type="ARBA" id="ARBA00022519"/>
    </source>
</evidence>
<keyword evidence="10" id="KW-0573">Peptidoglycan synthesis</keyword>
<keyword evidence="12 15" id="KW-0472">Membrane</keyword>
<gene>
    <name evidence="18" type="ORF">GCM10011574_46310</name>
</gene>
<feature type="transmembrane region" description="Helical" evidence="15">
    <location>
        <begin position="21"/>
        <end position="41"/>
    </location>
</feature>
<feature type="domain" description="Penicillin-binding protein dimerisation" evidence="17">
    <location>
        <begin position="65"/>
        <end position="237"/>
    </location>
</feature>
<reference evidence="18" key="2">
    <citation type="submission" date="2020-09" db="EMBL/GenBank/DDBJ databases">
        <authorList>
            <person name="Sun Q."/>
            <person name="Zhou Y."/>
        </authorList>
    </citation>
    <scope>NUCLEOTIDE SEQUENCE</scope>
    <source>
        <strain evidence="18">CGMCC 4.7138</strain>
    </source>
</reference>
<dbReference type="InterPro" id="IPR050515">
    <property type="entry name" value="Beta-lactam/transpept"/>
</dbReference>
<dbReference type="SUPFAM" id="SSF56601">
    <property type="entry name" value="beta-lactamase/transpeptidase-like"/>
    <property type="match status" value="1"/>
</dbReference>
<dbReference type="InterPro" id="IPR005311">
    <property type="entry name" value="PBP_dimer"/>
</dbReference>
<dbReference type="NCBIfam" id="TIGR03423">
    <property type="entry name" value="pbp2_mrdA"/>
    <property type="match status" value="1"/>
</dbReference>
<dbReference type="InterPro" id="IPR036138">
    <property type="entry name" value="PBP_dimer_sf"/>
</dbReference>
<evidence type="ECO:0000256" key="12">
    <source>
        <dbReference type="ARBA" id="ARBA00023136"/>
    </source>
</evidence>
<name>A0A8H9LBL0_9ACTN</name>
<evidence type="ECO:0000256" key="3">
    <source>
        <dbReference type="ARBA" id="ARBA00007171"/>
    </source>
</evidence>
<comment type="similarity">
    <text evidence="3">Belongs to the transpeptidase family.</text>
</comment>
<keyword evidence="9" id="KW-0133">Cell shape</keyword>
<evidence type="ECO:0000256" key="7">
    <source>
        <dbReference type="ARBA" id="ARBA00022692"/>
    </source>
</evidence>
<evidence type="ECO:0000259" key="17">
    <source>
        <dbReference type="Pfam" id="PF03717"/>
    </source>
</evidence>
<dbReference type="GO" id="GO:0006508">
    <property type="term" value="P:proteolysis"/>
    <property type="evidence" value="ECO:0007669"/>
    <property type="project" value="UniProtKB-KW"/>
</dbReference>
<keyword evidence="5" id="KW-0997">Cell inner membrane</keyword>
<evidence type="ECO:0000256" key="13">
    <source>
        <dbReference type="ARBA" id="ARBA00023316"/>
    </source>
</evidence>
<evidence type="ECO:0000313" key="18">
    <source>
        <dbReference type="EMBL" id="GGO20134.1"/>
    </source>
</evidence>
<evidence type="ECO:0000256" key="8">
    <source>
        <dbReference type="ARBA" id="ARBA00022801"/>
    </source>
</evidence>
<dbReference type="InterPro" id="IPR012338">
    <property type="entry name" value="Beta-lactam/transpept-like"/>
</dbReference>
<organism evidence="18 19">
    <name type="scientific">Microbispora bryophytorum</name>
    <dbReference type="NCBI Taxonomy" id="1460882"/>
    <lineage>
        <taxon>Bacteria</taxon>
        <taxon>Bacillati</taxon>
        <taxon>Actinomycetota</taxon>
        <taxon>Actinomycetes</taxon>
        <taxon>Streptosporangiales</taxon>
        <taxon>Streptosporangiaceae</taxon>
        <taxon>Microbispora</taxon>
    </lineage>
</organism>
<feature type="region of interest" description="Disordered" evidence="14">
    <location>
        <begin position="657"/>
        <end position="698"/>
    </location>
</feature>
<dbReference type="GO" id="GO:0009252">
    <property type="term" value="P:peptidoglycan biosynthetic process"/>
    <property type="evidence" value="ECO:0007669"/>
    <property type="project" value="UniProtKB-KW"/>
</dbReference>
<evidence type="ECO:0000256" key="4">
    <source>
        <dbReference type="ARBA" id="ARBA00022475"/>
    </source>
</evidence>
<comment type="subcellular location">
    <subcellularLocation>
        <location evidence="2">Cell membrane</location>
    </subcellularLocation>
    <subcellularLocation>
        <location evidence="1">Membrane</location>
        <topology evidence="1">Single-pass membrane protein</topology>
    </subcellularLocation>
</comment>
<dbReference type="InterPro" id="IPR017790">
    <property type="entry name" value="Penicillin-binding_protein_2"/>
</dbReference>
<dbReference type="RefSeq" id="WP_223853440.1">
    <property type="nucleotide sequence ID" value="NZ_BMMN01000008.1"/>
</dbReference>
<dbReference type="GO" id="GO:0008360">
    <property type="term" value="P:regulation of cell shape"/>
    <property type="evidence" value="ECO:0007669"/>
    <property type="project" value="UniProtKB-KW"/>
</dbReference>